<keyword evidence="3" id="KW-1185">Reference proteome</keyword>
<organism evidence="2 3">
    <name type="scientific">Croceibacterium salegens</name>
    <dbReference type="NCBI Taxonomy" id="1737568"/>
    <lineage>
        <taxon>Bacteria</taxon>
        <taxon>Pseudomonadati</taxon>
        <taxon>Pseudomonadota</taxon>
        <taxon>Alphaproteobacteria</taxon>
        <taxon>Sphingomonadales</taxon>
        <taxon>Erythrobacteraceae</taxon>
        <taxon>Croceibacterium</taxon>
    </lineage>
</organism>
<dbReference type="Pfam" id="PF13460">
    <property type="entry name" value="NAD_binding_10"/>
    <property type="match status" value="1"/>
</dbReference>
<accession>A0A6I4SR99</accession>
<dbReference type="AlphaFoldDB" id="A0A6I4SR99"/>
<name>A0A6I4SR99_9SPHN</name>
<dbReference type="SUPFAM" id="SSF51735">
    <property type="entry name" value="NAD(P)-binding Rossmann-fold domains"/>
    <property type="match status" value="1"/>
</dbReference>
<gene>
    <name evidence="2" type="ORF">GRI89_00040</name>
</gene>
<dbReference type="InterPro" id="IPR051207">
    <property type="entry name" value="ComplexI_NDUFA9_subunit"/>
</dbReference>
<dbReference type="CDD" id="cd05271">
    <property type="entry name" value="NDUFA9_like_SDR_a"/>
    <property type="match status" value="1"/>
</dbReference>
<evidence type="ECO:0000313" key="3">
    <source>
        <dbReference type="Proteomes" id="UP000433652"/>
    </source>
</evidence>
<dbReference type="GO" id="GO:0044877">
    <property type="term" value="F:protein-containing complex binding"/>
    <property type="evidence" value="ECO:0007669"/>
    <property type="project" value="TreeGrafter"/>
</dbReference>
<dbReference type="InterPro" id="IPR016040">
    <property type="entry name" value="NAD(P)-bd_dom"/>
</dbReference>
<evidence type="ECO:0000313" key="2">
    <source>
        <dbReference type="EMBL" id="MXO57938.1"/>
    </source>
</evidence>
<proteinExistence type="predicted"/>
<sequence length="314" mass="33298">MATYGPLEDKLVVLIGGGGFVGRHLAQALLERGARLRIADRHPEKAHSLRPLANLGQIQFARCNVADRRSVEMAMHGANAAVYLVGAFSGDLETLQADAAGWAAEAAARNGAEAFAYVSAIGADPESESGYASTKGRGETLVSKAFPKATIVRPSVMFGEDDAFLNMFAGLISSMPVLPVFGPEAKVQPVWVDDVAEALANALADPAAHGGKTYELAGPEQVTMLELNQRIAAGQARHRSFVPMPDAISGFFAALPMAPMNGDQWRMLKAGNVAGGKLPGLKQLGVQAHPLGLFLDKWMVRFRKHGRFGDARAA</sequence>
<protein>
    <submittedName>
        <fullName evidence="2">NAD(P)H-binding protein</fullName>
    </submittedName>
</protein>
<dbReference type="RefSeq" id="WP_159791237.1">
    <property type="nucleotide sequence ID" value="NZ_WTYM01000008.1"/>
</dbReference>
<reference evidence="2 3" key="1">
    <citation type="submission" date="2019-12" db="EMBL/GenBank/DDBJ databases">
        <title>Genomic-based taxomic classification of the family Erythrobacteraceae.</title>
        <authorList>
            <person name="Xu L."/>
        </authorList>
    </citation>
    <scope>NUCLEOTIDE SEQUENCE [LARGE SCALE GENOMIC DNA]</scope>
    <source>
        <strain evidence="2 3">MCCC 1K01500</strain>
    </source>
</reference>
<evidence type="ECO:0000259" key="1">
    <source>
        <dbReference type="Pfam" id="PF13460"/>
    </source>
</evidence>
<dbReference type="PANTHER" id="PTHR12126">
    <property type="entry name" value="NADH-UBIQUINONE OXIDOREDUCTASE 39 KDA SUBUNIT-RELATED"/>
    <property type="match status" value="1"/>
</dbReference>
<dbReference type="InterPro" id="IPR036291">
    <property type="entry name" value="NAD(P)-bd_dom_sf"/>
</dbReference>
<dbReference type="EMBL" id="WTYM01000008">
    <property type="protein sequence ID" value="MXO57938.1"/>
    <property type="molecule type" value="Genomic_DNA"/>
</dbReference>
<feature type="domain" description="NAD(P)-binding" evidence="1">
    <location>
        <begin position="16"/>
        <end position="160"/>
    </location>
</feature>
<dbReference type="Proteomes" id="UP000433652">
    <property type="component" value="Unassembled WGS sequence"/>
</dbReference>
<dbReference type="OrthoDB" id="9776313at2"/>
<comment type="caution">
    <text evidence="2">The sequence shown here is derived from an EMBL/GenBank/DDBJ whole genome shotgun (WGS) entry which is preliminary data.</text>
</comment>
<dbReference type="Gene3D" id="3.40.50.720">
    <property type="entry name" value="NAD(P)-binding Rossmann-like Domain"/>
    <property type="match status" value="1"/>
</dbReference>
<dbReference type="PANTHER" id="PTHR12126:SF11">
    <property type="entry name" value="NADH DEHYDROGENASE [UBIQUINONE] 1 ALPHA SUBCOMPLEX SUBUNIT 9, MITOCHONDRIAL"/>
    <property type="match status" value="1"/>
</dbReference>